<evidence type="ECO:0000256" key="6">
    <source>
        <dbReference type="SAM" id="Phobius"/>
    </source>
</evidence>
<keyword evidence="9" id="KW-1185">Reference proteome</keyword>
<protein>
    <submittedName>
        <fullName evidence="8">Sulfatase-like hydrolase/transferase</fullName>
    </submittedName>
</protein>
<accession>A0A9J6QLE5</accession>
<comment type="caution">
    <text evidence="8">The sequence shown here is derived from an EMBL/GenBank/DDBJ whole genome shotgun (WGS) entry which is preliminary data.</text>
</comment>
<keyword evidence="5 6" id="KW-0472">Membrane</keyword>
<dbReference type="AlphaFoldDB" id="A0A9J6QLE5"/>
<reference evidence="8" key="1">
    <citation type="submission" date="2022-05" db="EMBL/GenBank/DDBJ databases">
        <title>Description of a novel species of Leclercia; Leclercia tamurae and the Proposal for a Novel Genus Silvania gen. nov. Containing Two Novel Species Silvania hatchlandensis sp. nov. and Silvania confinis sp. nov. Isolated from the Rhizosphere of Oak.</title>
        <authorList>
            <person name="Maddock D.W."/>
            <person name="Brady C.L."/>
            <person name="Denman S."/>
            <person name="Arnold D."/>
        </authorList>
    </citation>
    <scope>NUCLEOTIDE SEQUENCE</scope>
    <source>
        <strain evidence="8">H4N4</strain>
    </source>
</reference>
<dbReference type="RefSeq" id="WP_271268692.1">
    <property type="nucleotide sequence ID" value="NZ_JAMGZJ010000077.1"/>
</dbReference>
<sequence length="540" mass="60917">MKLKNPLFFSFCFALPFAAMLAYVGRLDLLSSFVIEFVFLCFANNFIRSDIVRRILWGAYFIILGVQAASLFSSGQYLMPLALSNSAEFGSLGISAFIKIIGVFVLFVLFSQVMVCRGRPTKSRYVNIVVVISALALSCVVQGPIQSLYNTFKFYYLQVTFTPNAKVGDEGKLFLKTHFYNDPIDRKMSFKDYNVIVIFTEGISSEVIGKTNGRTFSITPNLDRLTHEGINVTNYYNHTAATFRGLRGQLTSGYQYRDGVTNEGTGINQLSTNEINNIYLQRQITLPEILTKSGYHNYFIASTEKNSALNTMLKTLKFDQVLGMGNFVGYQHDRMTDKQTFNALRDFLRGKEKNNERFFVGVYPSGTHHGQDSPNEKFADGTNALYNKFYNFDFQLGKFVESFKNSALYDNTLLIITADHATFPSTDYKKSFNSNAQFFVNDMPLIIIGKDVKPQVINAHAQNSLSLAPTLLHMLGIQYSMNYFLGCSLFDVSCKSPFSHSTAIGDDFFITNEDGTVTLLPYNDSSETKRLIRQFYNISG</sequence>
<keyword evidence="8" id="KW-0378">Hydrolase</keyword>
<feature type="transmembrane region" description="Helical" evidence="6">
    <location>
        <begin position="30"/>
        <end position="47"/>
    </location>
</feature>
<evidence type="ECO:0000256" key="5">
    <source>
        <dbReference type="ARBA" id="ARBA00023136"/>
    </source>
</evidence>
<dbReference type="EMBL" id="JAMGZJ010000077">
    <property type="protein sequence ID" value="MCU6670150.1"/>
    <property type="molecule type" value="Genomic_DNA"/>
</dbReference>
<dbReference type="SUPFAM" id="SSF53649">
    <property type="entry name" value="Alkaline phosphatase-like"/>
    <property type="match status" value="1"/>
</dbReference>
<gene>
    <name evidence="8" type="ORF">M8013_15525</name>
</gene>
<feature type="transmembrane region" description="Helical" evidence="6">
    <location>
        <begin position="59"/>
        <end position="79"/>
    </location>
</feature>
<dbReference type="Proteomes" id="UP001061282">
    <property type="component" value="Unassembled WGS sequence"/>
</dbReference>
<dbReference type="InterPro" id="IPR017850">
    <property type="entry name" value="Alkaline_phosphatase_core_sf"/>
</dbReference>
<evidence type="ECO:0000259" key="7">
    <source>
        <dbReference type="Pfam" id="PF00884"/>
    </source>
</evidence>
<feature type="domain" description="Sulfatase N-terminal" evidence="7">
    <location>
        <begin position="194"/>
        <end position="477"/>
    </location>
</feature>
<dbReference type="PANTHER" id="PTHR47371:SF3">
    <property type="entry name" value="PHOSPHOGLYCEROL TRANSFERASE I"/>
    <property type="match status" value="1"/>
</dbReference>
<dbReference type="Pfam" id="PF00884">
    <property type="entry name" value="Sulfatase"/>
    <property type="match status" value="1"/>
</dbReference>
<dbReference type="GO" id="GO:0005886">
    <property type="term" value="C:plasma membrane"/>
    <property type="evidence" value="ECO:0007669"/>
    <property type="project" value="UniProtKB-SubCell"/>
</dbReference>
<dbReference type="InterPro" id="IPR000917">
    <property type="entry name" value="Sulfatase_N"/>
</dbReference>
<keyword evidence="3 6" id="KW-0812">Transmembrane</keyword>
<dbReference type="Gene3D" id="3.40.720.10">
    <property type="entry name" value="Alkaline Phosphatase, subunit A"/>
    <property type="match status" value="1"/>
</dbReference>
<name>A0A9J6QLE5_9ENTR</name>
<dbReference type="InterPro" id="IPR050448">
    <property type="entry name" value="OpgB/LTA_synthase_biosynth"/>
</dbReference>
<organism evidence="8 9">
    <name type="scientific">Silvania confinis</name>
    <dbReference type="NCBI Taxonomy" id="2926470"/>
    <lineage>
        <taxon>Bacteria</taxon>
        <taxon>Pseudomonadati</taxon>
        <taxon>Pseudomonadota</taxon>
        <taxon>Gammaproteobacteria</taxon>
        <taxon>Enterobacterales</taxon>
        <taxon>Enterobacteriaceae</taxon>
        <taxon>Silvania</taxon>
    </lineage>
</organism>
<feature type="transmembrane region" description="Helical" evidence="6">
    <location>
        <begin position="125"/>
        <end position="145"/>
    </location>
</feature>
<evidence type="ECO:0000256" key="1">
    <source>
        <dbReference type="ARBA" id="ARBA00004651"/>
    </source>
</evidence>
<evidence type="ECO:0000313" key="8">
    <source>
        <dbReference type="EMBL" id="MCU6670150.1"/>
    </source>
</evidence>
<keyword evidence="2" id="KW-1003">Cell membrane</keyword>
<proteinExistence type="predicted"/>
<evidence type="ECO:0000313" key="9">
    <source>
        <dbReference type="Proteomes" id="UP001061282"/>
    </source>
</evidence>
<dbReference type="PANTHER" id="PTHR47371">
    <property type="entry name" value="LIPOTEICHOIC ACID SYNTHASE"/>
    <property type="match status" value="1"/>
</dbReference>
<evidence type="ECO:0000256" key="3">
    <source>
        <dbReference type="ARBA" id="ARBA00022692"/>
    </source>
</evidence>
<feature type="transmembrane region" description="Helical" evidence="6">
    <location>
        <begin position="7"/>
        <end position="24"/>
    </location>
</feature>
<keyword evidence="4 6" id="KW-1133">Transmembrane helix</keyword>
<comment type="subcellular location">
    <subcellularLocation>
        <location evidence="1">Cell membrane</location>
        <topology evidence="1">Multi-pass membrane protein</topology>
    </subcellularLocation>
</comment>
<evidence type="ECO:0000256" key="4">
    <source>
        <dbReference type="ARBA" id="ARBA00022989"/>
    </source>
</evidence>
<evidence type="ECO:0000256" key="2">
    <source>
        <dbReference type="ARBA" id="ARBA00022475"/>
    </source>
</evidence>
<dbReference type="GO" id="GO:0016787">
    <property type="term" value="F:hydrolase activity"/>
    <property type="evidence" value="ECO:0007669"/>
    <property type="project" value="UniProtKB-KW"/>
</dbReference>
<feature type="transmembrane region" description="Helical" evidence="6">
    <location>
        <begin position="91"/>
        <end position="113"/>
    </location>
</feature>